<reference evidence="7 8" key="1">
    <citation type="submission" date="2024-02" db="EMBL/GenBank/DDBJ databases">
        <authorList>
            <person name="Daric V."/>
            <person name="Darras S."/>
        </authorList>
    </citation>
    <scope>NUCLEOTIDE SEQUENCE [LARGE SCALE GENOMIC DNA]</scope>
</reference>
<dbReference type="InterPro" id="IPR020519">
    <property type="entry name" value="DIPK2A/B"/>
</dbReference>
<name>A0ABP0F8X8_CLALP</name>
<evidence type="ECO:0000256" key="2">
    <source>
        <dbReference type="ARBA" id="ARBA00006338"/>
    </source>
</evidence>
<keyword evidence="5" id="KW-0812">Transmembrane</keyword>
<proteinExistence type="inferred from homology"/>
<comment type="caution">
    <text evidence="7">The sequence shown here is derived from an EMBL/GenBank/DDBJ whole genome shotgun (WGS) entry which is preliminary data.</text>
</comment>
<comment type="subcellular location">
    <subcellularLocation>
        <location evidence="1">Secreted</location>
    </subcellularLocation>
</comment>
<dbReference type="Proteomes" id="UP001642483">
    <property type="component" value="Unassembled WGS sequence"/>
</dbReference>
<dbReference type="Pfam" id="PF12260">
    <property type="entry name" value="PIP49_C"/>
    <property type="match status" value="1"/>
</dbReference>
<gene>
    <name evidence="7" type="ORF">CVLEPA_LOCUS4259</name>
</gene>
<evidence type="ECO:0000256" key="3">
    <source>
        <dbReference type="ARBA" id="ARBA00022525"/>
    </source>
</evidence>
<protein>
    <recommendedName>
        <fullName evidence="6">FAM69 protein-kinase domain-containing protein</fullName>
    </recommendedName>
</protein>
<comment type="similarity">
    <text evidence="2">Belongs to the DIPK family.</text>
</comment>
<keyword evidence="8" id="KW-1185">Reference proteome</keyword>
<evidence type="ECO:0000313" key="8">
    <source>
        <dbReference type="Proteomes" id="UP001642483"/>
    </source>
</evidence>
<organism evidence="7 8">
    <name type="scientific">Clavelina lepadiformis</name>
    <name type="common">Light-bulb sea squirt</name>
    <name type="synonym">Ascidia lepadiformis</name>
    <dbReference type="NCBI Taxonomy" id="159417"/>
    <lineage>
        <taxon>Eukaryota</taxon>
        <taxon>Metazoa</taxon>
        <taxon>Chordata</taxon>
        <taxon>Tunicata</taxon>
        <taxon>Ascidiacea</taxon>
        <taxon>Aplousobranchia</taxon>
        <taxon>Clavelinidae</taxon>
        <taxon>Clavelina</taxon>
    </lineage>
</organism>
<evidence type="ECO:0000313" key="7">
    <source>
        <dbReference type="EMBL" id="CAK8674568.1"/>
    </source>
</evidence>
<keyword evidence="4" id="KW-0732">Signal</keyword>
<keyword evidence="5" id="KW-0472">Membrane</keyword>
<dbReference type="EMBL" id="CAWYQH010000013">
    <property type="protein sequence ID" value="CAK8674568.1"/>
    <property type="molecule type" value="Genomic_DNA"/>
</dbReference>
<feature type="transmembrane region" description="Helical" evidence="5">
    <location>
        <begin position="28"/>
        <end position="51"/>
    </location>
</feature>
<sequence>MFVKKIVLLFKNSIKWRINTSQPTFKSLVWTAIKAVFCFLCGVIFITVVLVRDNNEKIIRDIEKMVLLKEFSGADECKTFQCFGKSFCNLEATIQLNSSKVVAGKDVFTIWGNLTSRYRVVKKVKVNLPLLHSCGDQECTVKLSQNTFSSANYRSWICRKFMKKDDCNHFKMLREWPAMKSLLSKTAGRLPVDILRGTSPPLQCATQRMADRVLRRLGTKGSINLKDYTYGEKAELLFTSKLSPSTVIQTMFPPREGWPLEAVYGSCGLVTFHGGGYVTSLYDVYHAPWKVRLDVAVQFLNIAHYFTENELNYMILLHRMRPEDIGLSESGRLRIQNTDNLVVVDQADESTGFFSEPYEVPFHRHKLKLNEDNICRYNVTDINYYSVCRHFLGGSWKYSSGEILKGGLLHNPVEEQSHFSNEMYVLLDICIRGRLALPKDTPPSTKGIRSIAAAKLRKLLMKKRTCQPQFRYRYPECQYEQKLLYGVYNLPDFELKWLGG</sequence>
<evidence type="ECO:0000256" key="5">
    <source>
        <dbReference type="SAM" id="Phobius"/>
    </source>
</evidence>
<dbReference type="PANTHER" id="PTHR32073">
    <property type="entry name" value="GH11358P"/>
    <property type="match status" value="1"/>
</dbReference>
<keyword evidence="3" id="KW-0964">Secreted</keyword>
<evidence type="ECO:0000256" key="4">
    <source>
        <dbReference type="ARBA" id="ARBA00022729"/>
    </source>
</evidence>
<dbReference type="PANTHER" id="PTHR32073:SF7">
    <property type="entry name" value="GH11358P"/>
    <property type="match status" value="1"/>
</dbReference>
<keyword evidence="5" id="KW-1133">Transmembrane helix</keyword>
<dbReference type="InterPro" id="IPR022049">
    <property type="entry name" value="FAM69_kinase_dom"/>
</dbReference>
<evidence type="ECO:0000256" key="1">
    <source>
        <dbReference type="ARBA" id="ARBA00004613"/>
    </source>
</evidence>
<feature type="domain" description="FAM69 protein-kinase" evidence="6">
    <location>
        <begin position="247"/>
        <end position="431"/>
    </location>
</feature>
<evidence type="ECO:0000259" key="6">
    <source>
        <dbReference type="Pfam" id="PF12260"/>
    </source>
</evidence>
<accession>A0ABP0F8X8</accession>